<dbReference type="PANTHER" id="PTHR48475:SF2">
    <property type="entry name" value="RIBONUCLEASE H"/>
    <property type="match status" value="1"/>
</dbReference>
<dbReference type="GO" id="GO:0003676">
    <property type="term" value="F:nucleic acid binding"/>
    <property type="evidence" value="ECO:0007669"/>
    <property type="project" value="InterPro"/>
</dbReference>
<dbReference type="AlphaFoldDB" id="A5C368"/>
<gene>
    <name evidence="1" type="ORF">VITISV_033068</name>
</gene>
<dbReference type="InterPro" id="IPR012337">
    <property type="entry name" value="RNaseH-like_sf"/>
</dbReference>
<dbReference type="EMBL" id="AM480555">
    <property type="protein sequence ID" value="CAN77519.1"/>
    <property type="molecule type" value="Genomic_DNA"/>
</dbReference>
<dbReference type="PANTHER" id="PTHR48475">
    <property type="entry name" value="RIBONUCLEASE H"/>
    <property type="match status" value="1"/>
</dbReference>
<protein>
    <submittedName>
        <fullName evidence="1">Uncharacterized protein</fullName>
    </submittedName>
</protein>
<dbReference type="InterPro" id="IPR036397">
    <property type="entry name" value="RNaseH_sf"/>
</dbReference>
<organism evidence="1">
    <name type="scientific">Vitis vinifera</name>
    <name type="common">Grape</name>
    <dbReference type="NCBI Taxonomy" id="29760"/>
    <lineage>
        <taxon>Eukaryota</taxon>
        <taxon>Viridiplantae</taxon>
        <taxon>Streptophyta</taxon>
        <taxon>Embryophyta</taxon>
        <taxon>Tracheophyta</taxon>
        <taxon>Spermatophyta</taxon>
        <taxon>Magnoliopsida</taxon>
        <taxon>eudicotyledons</taxon>
        <taxon>Gunneridae</taxon>
        <taxon>Pentapetalae</taxon>
        <taxon>rosids</taxon>
        <taxon>Vitales</taxon>
        <taxon>Vitaceae</taxon>
        <taxon>Viteae</taxon>
        <taxon>Vitis</taxon>
    </lineage>
</organism>
<name>A5C368_VITVI</name>
<proteinExistence type="predicted"/>
<dbReference type="Gene3D" id="3.30.420.10">
    <property type="entry name" value="Ribonuclease H-like superfamily/Ribonuclease H"/>
    <property type="match status" value="1"/>
</dbReference>
<accession>A5C368</accession>
<reference evidence="1" key="1">
    <citation type="journal article" date="2007" name="PLoS ONE">
        <title>The first genome sequence of an elite grapevine cultivar (Pinot noir Vitis vinifera L.): coping with a highly heterozygous genome.</title>
        <authorList>
            <person name="Velasco R."/>
            <person name="Zharkikh A."/>
            <person name="Troggio M."/>
            <person name="Cartwright D.A."/>
            <person name="Cestaro A."/>
            <person name="Pruss D."/>
            <person name="Pindo M."/>
            <person name="FitzGerald L.M."/>
            <person name="Vezzulli S."/>
            <person name="Reid J."/>
            <person name="Malacarne G."/>
            <person name="Iliev D."/>
            <person name="Coppola G."/>
            <person name="Wardell B."/>
            <person name="Micheletti D."/>
            <person name="Macalma T."/>
            <person name="Facci M."/>
            <person name="Mitchell J.T."/>
            <person name="Perazzolli M."/>
            <person name="Eldredge G."/>
            <person name="Gatto P."/>
            <person name="Oyzerski R."/>
            <person name="Moretto M."/>
            <person name="Gutin N."/>
            <person name="Stefanini M."/>
            <person name="Chen Y."/>
            <person name="Segala C."/>
            <person name="Davenport C."/>
            <person name="Dematte L."/>
            <person name="Mraz A."/>
            <person name="Battilana J."/>
            <person name="Stormo K."/>
            <person name="Costa F."/>
            <person name="Tao Q."/>
            <person name="Si-Ammour A."/>
            <person name="Harkins T."/>
            <person name="Lackey A."/>
            <person name="Perbost C."/>
            <person name="Taillon B."/>
            <person name="Stella A."/>
            <person name="Solovyev V."/>
            <person name="Fawcett J.A."/>
            <person name="Sterck L."/>
            <person name="Vandepoele K."/>
            <person name="Grando S.M."/>
            <person name="Toppo S."/>
            <person name="Moser C."/>
            <person name="Lanchbury J."/>
            <person name="Bogden R."/>
            <person name="Skolnick M."/>
            <person name="Sgaramella V."/>
            <person name="Bhatnagar S.K."/>
            <person name="Fontana P."/>
            <person name="Gutin A."/>
            <person name="Van de Peer Y."/>
            <person name="Salamini F."/>
            <person name="Viola R."/>
        </authorList>
    </citation>
    <scope>NUCLEOTIDE SEQUENCE</scope>
</reference>
<dbReference type="SUPFAM" id="SSF53098">
    <property type="entry name" value="Ribonuclease H-like"/>
    <property type="match status" value="1"/>
</dbReference>
<evidence type="ECO:0000313" key="1">
    <source>
        <dbReference type="EMBL" id="CAN77519.1"/>
    </source>
</evidence>
<sequence>MGQVYLRAILKMNEKSKSKLRLPKIIIRGQIIPQLKSPRWLKKILSWVPNYDFPHTRATSLKSFLPQRFSLGFVLSSLTREHIKQYGRLYFPTSNNEAEYEAIIVGLELALATNKTLLTSLNKRLEEPRGKWVDELPGVLWAYRTTNRRPTRVTSFALAYGMEVVIPIEIGLPTRTKYKELWDLATYIRLPPFYIRLPATLHPTTPLYIRLLSLYIRAAFHPDDIRNYAPPPFPSDAFTTGIQEPDVRGGRFNFFGYTYSDSMIALTRRVYSHLVVPRFSLEASHLCDRHCEIFCFRYLISKSPNSPCNPPITGFLSY</sequence>